<keyword evidence="6 9" id="KW-0211">Defensin</keyword>
<reference evidence="11" key="3">
    <citation type="submission" date="2025-09" db="UniProtKB">
        <authorList>
            <consortium name="Ensembl"/>
        </authorList>
    </citation>
    <scope>IDENTIFICATION</scope>
</reference>
<evidence type="ECO:0000313" key="11">
    <source>
        <dbReference type="Ensembl" id="ENSSSUP00005020623.1"/>
    </source>
</evidence>
<dbReference type="PANTHER" id="PTHR15001:SF10">
    <property type="entry name" value="BETA-DEFENSIN 135"/>
    <property type="match status" value="1"/>
</dbReference>
<dbReference type="Pfam" id="PF13841">
    <property type="entry name" value="Defensin_beta_2"/>
    <property type="match status" value="1"/>
</dbReference>
<dbReference type="InterPro" id="IPR025933">
    <property type="entry name" value="Beta_defensin_dom"/>
</dbReference>
<keyword evidence="4 9" id="KW-0929">Antimicrobial</keyword>
<evidence type="ECO:0000256" key="3">
    <source>
        <dbReference type="ARBA" id="ARBA00022525"/>
    </source>
</evidence>
<dbReference type="Proteomes" id="UP000472268">
    <property type="component" value="Chromosome 1"/>
</dbReference>
<dbReference type="GO" id="GO:0042742">
    <property type="term" value="P:defense response to bacterium"/>
    <property type="evidence" value="ECO:0007669"/>
    <property type="project" value="UniProtKB-UniRule"/>
</dbReference>
<evidence type="ECO:0000256" key="8">
    <source>
        <dbReference type="ARBA" id="ARBA00023157"/>
    </source>
</evidence>
<dbReference type="OrthoDB" id="9534593at2759"/>
<feature type="chain" id="PRO_5025707428" description="Beta-defensin" evidence="9">
    <location>
        <begin position="23"/>
        <end position="75"/>
    </location>
</feature>
<evidence type="ECO:0000259" key="10">
    <source>
        <dbReference type="Pfam" id="PF13841"/>
    </source>
</evidence>
<feature type="domain" description="Beta-defensin" evidence="10">
    <location>
        <begin position="34"/>
        <end position="63"/>
    </location>
</feature>
<evidence type="ECO:0000256" key="4">
    <source>
        <dbReference type="ARBA" id="ARBA00022529"/>
    </source>
</evidence>
<dbReference type="PROSITE" id="PS51257">
    <property type="entry name" value="PROKAR_LIPOPROTEIN"/>
    <property type="match status" value="1"/>
</dbReference>
<proteinExistence type="inferred from homology"/>
<keyword evidence="8" id="KW-1015">Disulfide bond</keyword>
<comment type="function">
    <text evidence="9">Has antibacterial activity.</text>
</comment>
<keyword evidence="7 9" id="KW-0044">Antibiotic</keyword>
<evidence type="ECO:0000313" key="12">
    <source>
        <dbReference type="Proteomes" id="UP000472268"/>
    </source>
</evidence>
<evidence type="ECO:0000256" key="5">
    <source>
        <dbReference type="ARBA" id="ARBA00022729"/>
    </source>
</evidence>
<comment type="subcellular location">
    <subcellularLocation>
        <location evidence="1 9">Secreted</location>
    </subcellularLocation>
</comment>
<dbReference type="RefSeq" id="XP_029803142.1">
    <property type="nucleotide sequence ID" value="XM_029947282.1"/>
</dbReference>
<organism evidence="11 12">
    <name type="scientific">Suricata suricatta</name>
    <name type="common">Meerkat</name>
    <dbReference type="NCBI Taxonomy" id="37032"/>
    <lineage>
        <taxon>Eukaryota</taxon>
        <taxon>Metazoa</taxon>
        <taxon>Chordata</taxon>
        <taxon>Craniata</taxon>
        <taxon>Vertebrata</taxon>
        <taxon>Euteleostomi</taxon>
        <taxon>Mammalia</taxon>
        <taxon>Eutheria</taxon>
        <taxon>Laurasiatheria</taxon>
        <taxon>Carnivora</taxon>
        <taxon>Feliformia</taxon>
        <taxon>Herpestidae</taxon>
        <taxon>Suricata</taxon>
    </lineage>
</organism>
<dbReference type="InterPro" id="IPR050544">
    <property type="entry name" value="Beta-defensin"/>
</dbReference>
<protein>
    <recommendedName>
        <fullName evidence="9">Beta-defensin</fullName>
    </recommendedName>
</protein>
<dbReference type="PANTHER" id="PTHR15001">
    <property type="entry name" value="BETA-DEFENSIN 123-RELATED"/>
    <property type="match status" value="1"/>
</dbReference>
<dbReference type="Ensembl" id="ENSSSUT00005023580.1">
    <property type="protein sequence ID" value="ENSSSUP00005020623.1"/>
    <property type="gene ID" value="ENSSSUG00005013380.1"/>
</dbReference>
<dbReference type="GO" id="GO:0005576">
    <property type="term" value="C:extracellular region"/>
    <property type="evidence" value="ECO:0007669"/>
    <property type="project" value="UniProtKB-SubCell"/>
</dbReference>
<evidence type="ECO:0000256" key="7">
    <source>
        <dbReference type="ARBA" id="ARBA00023022"/>
    </source>
</evidence>
<evidence type="ECO:0000256" key="1">
    <source>
        <dbReference type="ARBA" id="ARBA00004613"/>
    </source>
</evidence>
<evidence type="ECO:0000256" key="6">
    <source>
        <dbReference type="ARBA" id="ARBA00022940"/>
    </source>
</evidence>
<dbReference type="CTD" id="613209"/>
<accession>A0A673U579</accession>
<gene>
    <name evidence="11" type="primary">DEFB135</name>
</gene>
<keyword evidence="12" id="KW-1185">Reference proteome</keyword>
<keyword evidence="5 9" id="KW-0732">Signal</keyword>
<comment type="similarity">
    <text evidence="2 9">Belongs to the beta-defensin family.</text>
</comment>
<name>A0A673U579_SURSU</name>
<dbReference type="GeneID" id="115298456"/>
<reference evidence="11" key="2">
    <citation type="submission" date="2025-08" db="UniProtKB">
        <authorList>
            <consortium name="Ensembl"/>
        </authorList>
    </citation>
    <scope>IDENTIFICATION</scope>
</reference>
<keyword evidence="3 9" id="KW-0964">Secreted</keyword>
<dbReference type="GO" id="GO:0045087">
    <property type="term" value="P:innate immune response"/>
    <property type="evidence" value="ECO:0007669"/>
    <property type="project" value="InterPro"/>
</dbReference>
<sequence length="75" mass="8554">MKSSLLVLVVLVLLSCVPPVRSGPNPYIRKAFSTCWKGKGTCRKLCWTNEEHRILCDVAQLCCVKKKMLQVEFTR</sequence>
<evidence type="ECO:0000256" key="2">
    <source>
        <dbReference type="ARBA" id="ARBA00007371"/>
    </source>
</evidence>
<evidence type="ECO:0000256" key="9">
    <source>
        <dbReference type="RuleBase" id="RU231113"/>
    </source>
</evidence>
<dbReference type="AlphaFoldDB" id="A0A673U579"/>
<feature type="signal peptide" evidence="9">
    <location>
        <begin position="1"/>
        <end position="22"/>
    </location>
</feature>
<reference evidence="11 12" key="1">
    <citation type="submission" date="2019-05" db="EMBL/GenBank/DDBJ databases">
        <title>A Chromosome-scale Meerkat (S. suricatta) Genome Assembly.</title>
        <authorList>
            <person name="Dudchenko O."/>
            <person name="Lieberman Aiden E."/>
            <person name="Tung J."/>
            <person name="Barreiro L.B."/>
            <person name="Clutton-Brock T.H."/>
        </authorList>
    </citation>
    <scope>NUCLEOTIDE SEQUENCE [LARGE SCALE GENOMIC DNA]</scope>
</reference>
<dbReference type="OMA" id="NTCWRTK"/>